<keyword evidence="3" id="KW-1133">Transmembrane helix</keyword>
<evidence type="ECO:0000259" key="4">
    <source>
        <dbReference type="PROSITE" id="PS50102"/>
    </source>
</evidence>
<evidence type="ECO:0000313" key="5">
    <source>
        <dbReference type="EMBL" id="KAE8704718.1"/>
    </source>
</evidence>
<dbReference type="Proteomes" id="UP000436088">
    <property type="component" value="Unassembled WGS sequence"/>
</dbReference>
<dbReference type="InterPro" id="IPR012677">
    <property type="entry name" value="Nucleotide-bd_a/b_plait_sf"/>
</dbReference>
<evidence type="ECO:0000313" key="6">
    <source>
        <dbReference type="Proteomes" id="UP000436088"/>
    </source>
</evidence>
<dbReference type="SUPFAM" id="SSF54928">
    <property type="entry name" value="RNA-binding domain, RBD"/>
    <property type="match status" value="1"/>
</dbReference>
<name>A0A6A3AL05_HIBSY</name>
<reference evidence="5" key="1">
    <citation type="submission" date="2019-09" db="EMBL/GenBank/DDBJ databases">
        <title>Draft genome information of white flower Hibiscus syriacus.</title>
        <authorList>
            <person name="Kim Y.-M."/>
        </authorList>
    </citation>
    <scope>NUCLEOTIDE SEQUENCE [LARGE SCALE GENOMIC DNA]</scope>
    <source>
        <strain evidence="5">YM2019G1</strain>
    </source>
</reference>
<gene>
    <name evidence="5" type="ORF">F3Y22_tig00110445pilonHSYRG00010</name>
</gene>
<keyword evidence="3" id="KW-0812">Transmembrane</keyword>
<evidence type="ECO:0000256" key="3">
    <source>
        <dbReference type="SAM" id="Phobius"/>
    </source>
</evidence>
<dbReference type="InterPro" id="IPR000504">
    <property type="entry name" value="RRM_dom"/>
</dbReference>
<comment type="caution">
    <text evidence="5">The sequence shown here is derived from an EMBL/GenBank/DDBJ whole genome shotgun (WGS) entry which is preliminary data.</text>
</comment>
<dbReference type="EMBL" id="VEPZ02000989">
    <property type="protein sequence ID" value="KAE8704718.1"/>
    <property type="molecule type" value="Genomic_DNA"/>
</dbReference>
<dbReference type="Gene3D" id="3.30.70.330">
    <property type="match status" value="1"/>
</dbReference>
<feature type="compositionally biased region" description="Basic and acidic residues" evidence="2">
    <location>
        <begin position="319"/>
        <end position="334"/>
    </location>
</feature>
<organism evidence="5 6">
    <name type="scientific">Hibiscus syriacus</name>
    <name type="common">Rose of Sharon</name>
    <dbReference type="NCBI Taxonomy" id="106335"/>
    <lineage>
        <taxon>Eukaryota</taxon>
        <taxon>Viridiplantae</taxon>
        <taxon>Streptophyta</taxon>
        <taxon>Embryophyta</taxon>
        <taxon>Tracheophyta</taxon>
        <taxon>Spermatophyta</taxon>
        <taxon>Magnoliopsida</taxon>
        <taxon>eudicotyledons</taxon>
        <taxon>Gunneridae</taxon>
        <taxon>Pentapetalae</taxon>
        <taxon>rosids</taxon>
        <taxon>malvids</taxon>
        <taxon>Malvales</taxon>
        <taxon>Malvaceae</taxon>
        <taxon>Malvoideae</taxon>
        <taxon>Hibiscus</taxon>
    </lineage>
</organism>
<evidence type="ECO:0000256" key="2">
    <source>
        <dbReference type="SAM" id="MobiDB-lite"/>
    </source>
</evidence>
<proteinExistence type="predicted"/>
<dbReference type="PROSITE" id="PS50102">
    <property type="entry name" value="RRM"/>
    <property type="match status" value="1"/>
</dbReference>
<feature type="region of interest" description="Disordered" evidence="2">
    <location>
        <begin position="305"/>
        <end position="336"/>
    </location>
</feature>
<dbReference type="InterPro" id="IPR035979">
    <property type="entry name" value="RBD_domain_sf"/>
</dbReference>
<dbReference type="SMART" id="SM00360">
    <property type="entry name" value="RRM"/>
    <property type="match status" value="1"/>
</dbReference>
<sequence length="1022" mass="115871">MAAIADKPGEAAVANGNSNSAFVSFARSTCRIWDNVMLNIDMEETTTREKGKRKLNGQVFQAQRDDSIRRTVYVSHIEQSASTTEEQLAGLFSNCGQVVDCRVCGDPHSVLRFAFVEFADEEGARAALALMVRCSGFIQLSPKMKGKCVPEQFIVQILTRRHTCLTDIWTWVWLYDPRRSLKYMVPQADVKNFLSPRAVTRLRILGDNVHSTRITANLDALNQLNAGEASNLNFLFIFILLCHLWNPTRSGKEAQTTVKVSGKEGENQTLFVQNIPPRYHWSGLRQLFGRHGDVEARYRAKNLSGDQNSLSTSNTAARIPKDKSIGEEGSEAHASRRSRTIQGVIDDDVVRKLQKCMVDTMATVCSSTQVEERLSAGGLVDVKTKFLGGRDFLIEIVDDELYRIMKGNKWSFLLEVFLEVDPWTESYRAFERVTWIKLIGVPLHCWNHNTFKRIAEQWGDVSAMGENTLQELGCEEMMILIATSKKDLIDEVFDLEAGRDVFKIRIVEQSTNRSETRSRTQEVEVNLATIDSSSSAGRSTNSSEEKNSERWQEVDDNHLCCMGNISKDGLLSGLDGEERNIGEEAILGQRVNDVSSGKSQKQYEDLSLWEGCLGSKAVEDTDYMGLTNILPKEGSNGIEDQLDVILVEPKGSKPSLGREEEAQERVPIPIHRILAVKQRGRSPDAVFVLEHKRRKNNNRWFMAGDFNAIRNHSERSGCSYRQTEIAVFNTFIEDCDWQSLDTTALFERHLLDRELITVRTIKREADKVSLNSSVVDRIVWVHETDGLFKVKKLTELLLSDGNFEDAVSFNFDKIWSLKVPPKVKYLLWMLKLSRVSTKAFLIKEGLSCPMLNTYALGVEMLKRMRTICLCHVFLCFAVALWSIWLARNDFCFRNKGIKLKDLIVYVKMRAYAWCKALKEFSVLDEKRWWDWPGESAGSSAYQSFKNVWQPPASGQLKFNVDGSASNKTTKLWGSIEDNRQSHSSNVLWASNRVRNWVQKCLYSTMEVGSNFSGNGCKCTEVK</sequence>
<feature type="region of interest" description="Disordered" evidence="2">
    <location>
        <begin position="513"/>
        <end position="552"/>
    </location>
</feature>
<dbReference type="Pfam" id="PF00076">
    <property type="entry name" value="RRM_1"/>
    <property type="match status" value="1"/>
</dbReference>
<feature type="compositionally biased region" description="Low complexity" evidence="2">
    <location>
        <begin position="532"/>
        <end position="542"/>
    </location>
</feature>
<feature type="transmembrane region" description="Helical" evidence="3">
    <location>
        <begin position="864"/>
        <end position="886"/>
    </location>
</feature>
<dbReference type="InterPro" id="IPR036691">
    <property type="entry name" value="Endo/exonu/phosph_ase_sf"/>
</dbReference>
<feature type="compositionally biased region" description="Polar residues" evidence="2">
    <location>
        <begin position="305"/>
        <end position="316"/>
    </location>
</feature>
<keyword evidence="3" id="KW-0472">Membrane</keyword>
<evidence type="ECO:0000256" key="1">
    <source>
        <dbReference type="PROSITE-ProRule" id="PRU00176"/>
    </source>
</evidence>
<dbReference type="SUPFAM" id="SSF56219">
    <property type="entry name" value="DNase I-like"/>
    <property type="match status" value="1"/>
</dbReference>
<keyword evidence="1" id="KW-0694">RNA-binding</keyword>
<dbReference type="PANTHER" id="PTHR32343:SF22">
    <property type="entry name" value="LD29830P"/>
    <property type="match status" value="1"/>
</dbReference>
<keyword evidence="6" id="KW-1185">Reference proteome</keyword>
<protein>
    <submittedName>
        <fullName evidence="5">Polyadenylate-binding protein-interacting protein 9</fullName>
    </submittedName>
</protein>
<feature type="domain" description="RRM" evidence="4">
    <location>
        <begin position="70"/>
        <end position="162"/>
    </location>
</feature>
<dbReference type="AlphaFoldDB" id="A0A6A3AL05"/>
<accession>A0A6A3AL05</accession>
<feature type="compositionally biased region" description="Basic and acidic residues" evidence="2">
    <location>
        <begin position="543"/>
        <end position="552"/>
    </location>
</feature>
<dbReference type="PANTHER" id="PTHR32343">
    <property type="entry name" value="SERINE/ARGININE-RICH SPLICING FACTOR"/>
    <property type="match status" value="1"/>
</dbReference>
<dbReference type="GO" id="GO:0003723">
    <property type="term" value="F:RNA binding"/>
    <property type="evidence" value="ECO:0007669"/>
    <property type="project" value="UniProtKB-UniRule"/>
</dbReference>